<dbReference type="SUPFAM" id="SSF51556">
    <property type="entry name" value="Metallo-dependent hydrolases"/>
    <property type="match status" value="1"/>
</dbReference>
<protein>
    <recommendedName>
        <fullName evidence="2 8">Imidazolonepropionase</fullName>
        <ecNumber evidence="2 8">3.5.2.7</ecNumber>
    </recommendedName>
</protein>
<keyword evidence="7" id="KW-0408">Iron</keyword>
<gene>
    <name evidence="10" type="primary">hutI</name>
    <name evidence="10" type="ORF">OO016_05045</name>
</gene>
<evidence type="ECO:0000256" key="7">
    <source>
        <dbReference type="ARBA" id="ARBA00023004"/>
    </source>
</evidence>
<dbReference type="NCBIfam" id="TIGR01224">
    <property type="entry name" value="hutI"/>
    <property type="match status" value="1"/>
</dbReference>
<evidence type="ECO:0000259" key="9">
    <source>
        <dbReference type="Pfam" id="PF01979"/>
    </source>
</evidence>
<keyword evidence="6" id="KW-0862">Zinc</keyword>
<accession>A0AAE3MJV1</accession>
<dbReference type="EC" id="3.5.2.7" evidence="2 8"/>
<dbReference type="RefSeq" id="WP_266011356.1">
    <property type="nucleotide sequence ID" value="NZ_JAPFQP010000001.1"/>
</dbReference>
<dbReference type="GO" id="GO:0005737">
    <property type="term" value="C:cytoplasm"/>
    <property type="evidence" value="ECO:0007669"/>
    <property type="project" value="UniProtKB-UniRule"/>
</dbReference>
<feature type="domain" description="Amidohydrolase-related" evidence="9">
    <location>
        <begin position="73"/>
        <end position="412"/>
    </location>
</feature>
<evidence type="ECO:0000256" key="6">
    <source>
        <dbReference type="ARBA" id="ARBA00022833"/>
    </source>
</evidence>
<name>A0AAE3MJV1_9FLAO</name>
<dbReference type="AlphaFoldDB" id="A0AAE3MJV1"/>
<dbReference type="InterPro" id="IPR032466">
    <property type="entry name" value="Metal_Hydrolase"/>
</dbReference>
<evidence type="ECO:0000256" key="5">
    <source>
        <dbReference type="ARBA" id="ARBA00022808"/>
    </source>
</evidence>
<dbReference type="GO" id="GO:0050480">
    <property type="term" value="F:imidazolonepropionase activity"/>
    <property type="evidence" value="ECO:0007669"/>
    <property type="project" value="UniProtKB-UniRule"/>
</dbReference>
<comment type="pathway">
    <text evidence="1">Amino-acid degradation.</text>
</comment>
<dbReference type="Gene3D" id="2.30.40.10">
    <property type="entry name" value="Urease, subunit C, domain 1"/>
    <property type="match status" value="1"/>
</dbReference>
<evidence type="ECO:0000313" key="11">
    <source>
        <dbReference type="Proteomes" id="UP001207116"/>
    </source>
</evidence>
<dbReference type="GO" id="GO:0019556">
    <property type="term" value="P:L-histidine catabolic process to glutamate and formamide"/>
    <property type="evidence" value="ECO:0007669"/>
    <property type="project" value="UniProtKB-UniRule"/>
</dbReference>
<organism evidence="10 11">
    <name type="scientific">Lentiprolixibacter aurantiacus</name>
    <dbReference type="NCBI Taxonomy" id="2993939"/>
    <lineage>
        <taxon>Bacteria</taxon>
        <taxon>Pseudomonadati</taxon>
        <taxon>Bacteroidota</taxon>
        <taxon>Flavobacteriia</taxon>
        <taxon>Flavobacteriales</taxon>
        <taxon>Flavobacteriaceae</taxon>
        <taxon>Lentiprolixibacter</taxon>
    </lineage>
</organism>
<evidence type="ECO:0000256" key="8">
    <source>
        <dbReference type="NCBIfam" id="TIGR01224"/>
    </source>
</evidence>
<evidence type="ECO:0000313" key="10">
    <source>
        <dbReference type="EMBL" id="MCX2718961.1"/>
    </source>
</evidence>
<dbReference type="GO" id="GO:0046872">
    <property type="term" value="F:metal ion binding"/>
    <property type="evidence" value="ECO:0007669"/>
    <property type="project" value="UniProtKB-KW"/>
</dbReference>
<proteinExistence type="predicted"/>
<reference evidence="10" key="1">
    <citation type="submission" date="2022-11" db="EMBL/GenBank/DDBJ databases">
        <title>The characterization of three novel Bacteroidetes species and genomic analysis of their roles in tidal elemental geochemical cycles.</title>
        <authorList>
            <person name="Ma K.-J."/>
        </authorList>
    </citation>
    <scope>NUCLEOTIDE SEQUENCE</scope>
    <source>
        <strain evidence="10">M415</strain>
    </source>
</reference>
<dbReference type="Proteomes" id="UP001207116">
    <property type="component" value="Unassembled WGS sequence"/>
</dbReference>
<keyword evidence="3" id="KW-0479">Metal-binding</keyword>
<dbReference type="SUPFAM" id="SSF51338">
    <property type="entry name" value="Composite domain of metallo-dependent hydrolases"/>
    <property type="match status" value="2"/>
</dbReference>
<dbReference type="Gene3D" id="3.20.20.140">
    <property type="entry name" value="Metal-dependent hydrolases"/>
    <property type="match status" value="1"/>
</dbReference>
<dbReference type="PANTHER" id="PTHR42752">
    <property type="entry name" value="IMIDAZOLONEPROPIONASE"/>
    <property type="match status" value="1"/>
</dbReference>
<evidence type="ECO:0000256" key="2">
    <source>
        <dbReference type="ARBA" id="ARBA00012864"/>
    </source>
</evidence>
<dbReference type="InterPro" id="IPR005920">
    <property type="entry name" value="HutI"/>
</dbReference>
<dbReference type="Pfam" id="PF01979">
    <property type="entry name" value="Amidohydro_1"/>
    <property type="match status" value="1"/>
</dbReference>
<keyword evidence="5" id="KW-0369">Histidine metabolism</keyword>
<dbReference type="EMBL" id="JAPFQP010000001">
    <property type="protein sequence ID" value="MCX2718961.1"/>
    <property type="molecule type" value="Genomic_DNA"/>
</dbReference>
<keyword evidence="11" id="KW-1185">Reference proteome</keyword>
<dbReference type="PANTHER" id="PTHR42752:SF1">
    <property type="entry name" value="IMIDAZOLONEPROPIONASE-RELATED"/>
    <property type="match status" value="1"/>
</dbReference>
<dbReference type="InterPro" id="IPR011059">
    <property type="entry name" value="Metal-dep_hydrolase_composite"/>
</dbReference>
<comment type="caution">
    <text evidence="10">The sequence shown here is derived from an EMBL/GenBank/DDBJ whole genome shotgun (WGS) entry which is preliminary data.</text>
</comment>
<evidence type="ECO:0000256" key="3">
    <source>
        <dbReference type="ARBA" id="ARBA00022723"/>
    </source>
</evidence>
<keyword evidence="4 10" id="KW-0378">Hydrolase</keyword>
<evidence type="ECO:0000256" key="4">
    <source>
        <dbReference type="ARBA" id="ARBA00022801"/>
    </source>
</evidence>
<sequence length="419" mass="45272">MPAYTFIGPITQLLSMSGLPSRGPLSDADLPVIENCGLLLRDKQVMEIGDYSDIRKKAGKLQANHIELEEPSVVVPGWIDAHTHICFAGSRARDYALRNSGATYQEIAKRGGGIWDTVQKTREADLSALAKGVIQRALAHLQNGITTIEVKSGYGLTVLEELKMLRAIRQANQQIQADLIPTCLAAHITPRDFQAGPTEYLKLIASELLPKVREEGLANRVDAFIEEGAFDPDTIRPYLKKAKEMGFQLTLHADQFSTGGSEVAIEFGALSADHLEASTDREIDLLSKSSVIAMALPGASLGLGCGFAPARKILDAGGTVAIASDHNPGSAPMGDLLTQACILGAFEKLSNAEVLAGITYRAAAALDLKDRGILQPGYLADFSIFYTGHYSEILYNQGSLKPKRVWKNGQEVFPVENKK</sequence>
<dbReference type="InterPro" id="IPR006680">
    <property type="entry name" value="Amidohydro-rel"/>
</dbReference>
<evidence type="ECO:0000256" key="1">
    <source>
        <dbReference type="ARBA" id="ARBA00005023"/>
    </source>
</evidence>